<dbReference type="Pfam" id="PF11578">
    <property type="entry name" value="DUF3237"/>
    <property type="match status" value="1"/>
</dbReference>
<dbReference type="EMBL" id="JAGSXJ010000022">
    <property type="protein sequence ID" value="KAH6677876.1"/>
    <property type="molecule type" value="Genomic_DNA"/>
</dbReference>
<dbReference type="Gene3D" id="2.40.160.20">
    <property type="match status" value="1"/>
</dbReference>
<evidence type="ECO:0000313" key="3">
    <source>
        <dbReference type="Proteomes" id="UP000770015"/>
    </source>
</evidence>
<protein>
    <submittedName>
        <fullName evidence="2">Uncharacterized protein</fullName>
    </submittedName>
</protein>
<feature type="compositionally biased region" description="Basic and acidic residues" evidence="1">
    <location>
        <begin position="1"/>
        <end position="13"/>
    </location>
</feature>
<proteinExistence type="predicted"/>
<sequence length="188" mass="20433">MPPSDSKPDRTLPESHLPPSLTSTSLPLPTPSLQLDFRIAVDLNPLLPVGSSPGPFGQRNWISFSGGSFAATWGTGTVVPGGQDSQLVIPSDLSTAVETSYLLQTHDEPPAYIAVRTRGWRSGPREVMERLFDPERASDVRPEEYKFHISVSLETGDPRYSALLNTGLWVGSGARLGRAVVYDAYRVV</sequence>
<dbReference type="PANTHER" id="PTHR37315">
    <property type="entry name" value="UPF0311 PROTEIN BLR7842"/>
    <property type="match status" value="1"/>
</dbReference>
<dbReference type="Proteomes" id="UP000770015">
    <property type="component" value="Unassembled WGS sequence"/>
</dbReference>
<comment type="caution">
    <text evidence="2">The sequence shown here is derived from an EMBL/GenBank/DDBJ whole genome shotgun (WGS) entry which is preliminary data.</text>
</comment>
<accession>A0A9P8V6E3</accession>
<evidence type="ECO:0000313" key="2">
    <source>
        <dbReference type="EMBL" id="KAH6677876.1"/>
    </source>
</evidence>
<dbReference type="AlphaFoldDB" id="A0A9P8V6E3"/>
<feature type="compositionally biased region" description="Low complexity" evidence="1">
    <location>
        <begin position="14"/>
        <end position="28"/>
    </location>
</feature>
<evidence type="ECO:0000256" key="1">
    <source>
        <dbReference type="SAM" id="MobiDB-lite"/>
    </source>
</evidence>
<keyword evidence="3" id="KW-1185">Reference proteome</keyword>
<organism evidence="2 3">
    <name type="scientific">Plectosphaerella plurivora</name>
    <dbReference type="NCBI Taxonomy" id="936078"/>
    <lineage>
        <taxon>Eukaryota</taxon>
        <taxon>Fungi</taxon>
        <taxon>Dikarya</taxon>
        <taxon>Ascomycota</taxon>
        <taxon>Pezizomycotina</taxon>
        <taxon>Sordariomycetes</taxon>
        <taxon>Hypocreomycetidae</taxon>
        <taxon>Glomerellales</taxon>
        <taxon>Plectosphaerellaceae</taxon>
        <taxon>Plectosphaerella</taxon>
    </lineage>
</organism>
<dbReference type="InterPro" id="IPR020915">
    <property type="entry name" value="UPF0311"/>
</dbReference>
<dbReference type="PANTHER" id="PTHR37315:SF1">
    <property type="entry name" value="UPF0311 PROTEIN BLR7842"/>
    <property type="match status" value="1"/>
</dbReference>
<name>A0A9P8V6E3_9PEZI</name>
<reference evidence="2" key="1">
    <citation type="journal article" date="2021" name="Nat. Commun.">
        <title>Genetic determinants of endophytism in the Arabidopsis root mycobiome.</title>
        <authorList>
            <person name="Mesny F."/>
            <person name="Miyauchi S."/>
            <person name="Thiergart T."/>
            <person name="Pickel B."/>
            <person name="Atanasova L."/>
            <person name="Karlsson M."/>
            <person name="Huettel B."/>
            <person name="Barry K.W."/>
            <person name="Haridas S."/>
            <person name="Chen C."/>
            <person name="Bauer D."/>
            <person name="Andreopoulos W."/>
            <person name="Pangilinan J."/>
            <person name="LaButti K."/>
            <person name="Riley R."/>
            <person name="Lipzen A."/>
            <person name="Clum A."/>
            <person name="Drula E."/>
            <person name="Henrissat B."/>
            <person name="Kohler A."/>
            <person name="Grigoriev I.V."/>
            <person name="Martin F.M."/>
            <person name="Hacquard S."/>
        </authorList>
    </citation>
    <scope>NUCLEOTIDE SEQUENCE</scope>
    <source>
        <strain evidence="2">MPI-SDFR-AT-0117</strain>
    </source>
</reference>
<feature type="region of interest" description="Disordered" evidence="1">
    <location>
        <begin position="1"/>
        <end position="28"/>
    </location>
</feature>
<dbReference type="OrthoDB" id="3549121at2759"/>
<gene>
    <name evidence="2" type="ORF">F5X68DRAFT_245652</name>
</gene>